<dbReference type="EMBL" id="CP006704">
    <property type="protein sequence ID" value="AIJ48859.1"/>
    <property type="molecule type" value="Genomic_DNA"/>
</dbReference>
<dbReference type="RefSeq" id="WP_019044051.1">
    <property type="nucleotide sequence ID" value="NZ_CP006704.1"/>
</dbReference>
<gene>
    <name evidence="1" type="ORF">O987_23900</name>
</gene>
<dbReference type="Proteomes" id="UP000028782">
    <property type="component" value="Chromosome"/>
</dbReference>
<dbReference type="Pfam" id="PF04985">
    <property type="entry name" value="Phage_tube"/>
    <property type="match status" value="1"/>
</dbReference>
<dbReference type="AlphaFoldDB" id="A0A076PPX1"/>
<accession>A0A076PPX1</accession>
<dbReference type="HOGENOM" id="CLU_130297_2_1_4"/>
<dbReference type="KEGG" id="ctes:O987_23900"/>
<sequence>MALPSKLKNFNLFGDGNVWRALIDSVTVPKLTRKVEEWRGGGMHGPIEVDLGLEKLELSFKAGGFLLDGYRAFGGKTHNANQWRFAGAYEDDSTAVVTAVEILVSGRVREIDPGDAKAGDDTEHTHTISVSYYKLTVDGRDVIEIDMPGMVFNVDGQDVLSKIRRAIGM</sequence>
<reference evidence="1 2" key="1">
    <citation type="journal article" date="2014" name="Genome Announc.">
        <title>Complete Genome Sequence of Polychlorinated Biphenyl Degrader Comamonas testosteroni TK102 (NBRC 109938).</title>
        <authorList>
            <person name="Fukuda K."/>
            <person name="Hosoyama A."/>
            <person name="Tsuchikane K."/>
            <person name="Ohji S."/>
            <person name="Yamazoe A."/>
            <person name="Fujita N."/>
            <person name="Shintani M."/>
            <person name="Kimbara K."/>
        </authorList>
    </citation>
    <scope>NUCLEOTIDE SEQUENCE [LARGE SCALE GENOMIC DNA]</scope>
    <source>
        <strain evidence="1">TK102</strain>
    </source>
</reference>
<proteinExistence type="predicted"/>
<dbReference type="InterPro" id="IPR006498">
    <property type="entry name" value="Tail_tube"/>
</dbReference>
<name>A0A076PPX1_COMTE</name>
<organism evidence="1 2">
    <name type="scientific">Comamonas testosteroni TK102</name>
    <dbReference type="NCBI Taxonomy" id="1392005"/>
    <lineage>
        <taxon>Bacteria</taxon>
        <taxon>Pseudomonadati</taxon>
        <taxon>Pseudomonadota</taxon>
        <taxon>Betaproteobacteria</taxon>
        <taxon>Burkholderiales</taxon>
        <taxon>Comamonadaceae</taxon>
        <taxon>Comamonas</taxon>
    </lineage>
</organism>
<protein>
    <submittedName>
        <fullName evidence="1">Major tail tube protein</fullName>
    </submittedName>
</protein>
<dbReference type="NCBIfam" id="TIGR01611">
    <property type="entry name" value="tail_tube"/>
    <property type="match status" value="1"/>
</dbReference>
<evidence type="ECO:0000313" key="1">
    <source>
        <dbReference type="EMBL" id="AIJ48859.1"/>
    </source>
</evidence>
<evidence type="ECO:0000313" key="2">
    <source>
        <dbReference type="Proteomes" id="UP000028782"/>
    </source>
</evidence>